<organism evidence="10 11">
    <name type="scientific">Parastrongyloides trichosuri</name>
    <name type="common">Possum-specific nematode worm</name>
    <dbReference type="NCBI Taxonomy" id="131310"/>
    <lineage>
        <taxon>Eukaryota</taxon>
        <taxon>Metazoa</taxon>
        <taxon>Ecdysozoa</taxon>
        <taxon>Nematoda</taxon>
        <taxon>Chromadorea</taxon>
        <taxon>Rhabditida</taxon>
        <taxon>Tylenchina</taxon>
        <taxon>Panagrolaimomorpha</taxon>
        <taxon>Strongyloidoidea</taxon>
        <taxon>Strongyloididae</taxon>
        <taxon>Parastrongyloides</taxon>
    </lineage>
</organism>
<name>A0A0N4ZVJ2_PARTI</name>
<dbReference type="Pfam" id="PF10225">
    <property type="entry name" value="NEMP"/>
    <property type="match status" value="1"/>
</dbReference>
<feature type="region of interest" description="Disordered" evidence="8">
    <location>
        <begin position="367"/>
        <end position="420"/>
    </location>
</feature>
<evidence type="ECO:0000313" key="10">
    <source>
        <dbReference type="Proteomes" id="UP000038045"/>
    </source>
</evidence>
<dbReference type="WBParaSite" id="PTRK_0001259600.1">
    <property type="protein sequence ID" value="PTRK_0001259600.1"/>
    <property type="gene ID" value="PTRK_0001259600"/>
</dbReference>
<feature type="transmembrane region" description="Helical" evidence="9">
    <location>
        <begin position="93"/>
        <end position="109"/>
    </location>
</feature>
<evidence type="ECO:0000256" key="1">
    <source>
        <dbReference type="ARBA" id="ARBA00004575"/>
    </source>
</evidence>
<feature type="transmembrane region" description="Helical" evidence="9">
    <location>
        <begin position="151"/>
        <end position="170"/>
    </location>
</feature>
<comment type="subcellular location">
    <subcellularLocation>
        <location evidence="1">Nucleus inner membrane</location>
        <topology evidence="1">Multi-pass membrane protein</topology>
        <orientation evidence="1">Nucleoplasmic side</orientation>
    </subcellularLocation>
</comment>
<keyword evidence="4" id="KW-0732">Signal</keyword>
<feature type="compositionally biased region" description="Low complexity" evidence="8">
    <location>
        <begin position="381"/>
        <end position="397"/>
    </location>
</feature>
<dbReference type="STRING" id="131310.A0A0N4ZVJ2"/>
<dbReference type="PANTHER" id="PTHR13598">
    <property type="entry name" value="AT07567P-RELATED"/>
    <property type="match status" value="1"/>
</dbReference>
<comment type="similarity">
    <text evidence="2">Belongs to the NEMP family.</text>
</comment>
<evidence type="ECO:0000256" key="4">
    <source>
        <dbReference type="ARBA" id="ARBA00022729"/>
    </source>
</evidence>
<dbReference type="GO" id="GO:0005637">
    <property type="term" value="C:nuclear inner membrane"/>
    <property type="evidence" value="ECO:0007669"/>
    <property type="project" value="UniProtKB-SubCell"/>
</dbReference>
<keyword evidence="7" id="KW-0539">Nucleus</keyword>
<protein>
    <submittedName>
        <fullName evidence="11">Nuclear envelope integral membrane protein 1</fullName>
    </submittedName>
</protein>
<evidence type="ECO:0000256" key="6">
    <source>
        <dbReference type="ARBA" id="ARBA00023136"/>
    </source>
</evidence>
<dbReference type="PANTHER" id="PTHR13598:SF1">
    <property type="entry name" value="AT07567P-RELATED"/>
    <property type="match status" value="1"/>
</dbReference>
<keyword evidence="5 9" id="KW-1133">Transmembrane helix</keyword>
<evidence type="ECO:0000313" key="11">
    <source>
        <dbReference type="WBParaSite" id="PTRK_0001259600.1"/>
    </source>
</evidence>
<reference evidence="11" key="1">
    <citation type="submission" date="2017-02" db="UniProtKB">
        <authorList>
            <consortium name="WormBaseParasite"/>
        </authorList>
    </citation>
    <scope>IDENTIFICATION</scope>
</reference>
<sequence length="420" mass="49595">MVYTYTINESPFQYALGDIYLHLSIPNDKYEVFVQNSYDGVIKKYNEYVNNLINIESYLKIQSNYTSIPLRKKNYIGIYSKYDYNIKSIPVKYNIYRIIAFFLSICIFYKAKDLVKKDAFYYSTGFLTGLFMSFFIIVFIMYRFMPKKTSATVLYLGGWSFISFTVSLFWNEIKDIITRNFLYFQFYVTIITLLVMGFFYKQGPPKDVRSINLIQWSLQLLSLVVLFFTSQIMSFSITIIVLLLLIKLILTPTKIIVYKMNEQRKKLFPSPIKPRKFLTKEEYDQEGEEYTRKELEKLKEFCASPDADAWKLVSKVKESKKLAQFVYDDEDPVTYIGFRPEDFDVISESSDYSDDFVQEQIDLLKKNLKRNSKERQKYPYKRSANNSNSRINKNINSTYSTSVSDPFLTDDESSDDMENL</sequence>
<proteinExistence type="inferred from homology"/>
<feature type="transmembrane region" description="Helical" evidence="9">
    <location>
        <begin position="121"/>
        <end position="145"/>
    </location>
</feature>
<evidence type="ECO:0000256" key="3">
    <source>
        <dbReference type="ARBA" id="ARBA00022692"/>
    </source>
</evidence>
<keyword evidence="3 9" id="KW-0812">Transmembrane</keyword>
<feature type="compositionally biased region" description="Acidic residues" evidence="8">
    <location>
        <begin position="408"/>
        <end position="420"/>
    </location>
</feature>
<evidence type="ECO:0000256" key="2">
    <source>
        <dbReference type="ARBA" id="ARBA00005748"/>
    </source>
</evidence>
<keyword evidence="10" id="KW-1185">Reference proteome</keyword>
<evidence type="ECO:0000256" key="7">
    <source>
        <dbReference type="ARBA" id="ARBA00023242"/>
    </source>
</evidence>
<dbReference type="InterPro" id="IPR019358">
    <property type="entry name" value="NEMP_fam"/>
</dbReference>
<keyword evidence="6 9" id="KW-0472">Membrane</keyword>
<dbReference type="Proteomes" id="UP000038045">
    <property type="component" value="Unplaced"/>
</dbReference>
<accession>A0A0N4ZVJ2</accession>
<feature type="transmembrane region" description="Helical" evidence="9">
    <location>
        <begin position="182"/>
        <end position="200"/>
    </location>
</feature>
<evidence type="ECO:0000256" key="8">
    <source>
        <dbReference type="SAM" id="MobiDB-lite"/>
    </source>
</evidence>
<evidence type="ECO:0000256" key="9">
    <source>
        <dbReference type="SAM" id="Phobius"/>
    </source>
</evidence>
<feature type="transmembrane region" description="Helical" evidence="9">
    <location>
        <begin position="220"/>
        <end position="250"/>
    </location>
</feature>
<evidence type="ECO:0000256" key="5">
    <source>
        <dbReference type="ARBA" id="ARBA00022989"/>
    </source>
</evidence>
<dbReference type="AlphaFoldDB" id="A0A0N4ZVJ2"/>